<dbReference type="InterPro" id="IPR000182">
    <property type="entry name" value="GNAT_dom"/>
</dbReference>
<dbReference type="InterPro" id="IPR016181">
    <property type="entry name" value="Acyl_CoA_acyltransferase"/>
</dbReference>
<dbReference type="CDD" id="cd04301">
    <property type="entry name" value="NAT_SF"/>
    <property type="match status" value="2"/>
</dbReference>
<organism evidence="4">
    <name type="scientific">hydrothermal vent metagenome</name>
    <dbReference type="NCBI Taxonomy" id="652676"/>
    <lineage>
        <taxon>unclassified sequences</taxon>
        <taxon>metagenomes</taxon>
        <taxon>ecological metagenomes</taxon>
    </lineage>
</organism>
<dbReference type="PANTHER" id="PTHR43877:SF1">
    <property type="entry name" value="ACETYLTRANSFERASE"/>
    <property type="match status" value="1"/>
</dbReference>
<evidence type="ECO:0000259" key="3">
    <source>
        <dbReference type="PROSITE" id="PS51186"/>
    </source>
</evidence>
<proteinExistence type="predicted"/>
<feature type="domain" description="N-acetyltransferase" evidence="3">
    <location>
        <begin position="1"/>
        <end position="158"/>
    </location>
</feature>
<dbReference type="PROSITE" id="PS51186">
    <property type="entry name" value="GNAT"/>
    <property type="match status" value="2"/>
</dbReference>
<dbReference type="EMBL" id="UOGD01000409">
    <property type="protein sequence ID" value="VAX28352.1"/>
    <property type="molecule type" value="Genomic_DNA"/>
</dbReference>
<protein>
    <recommendedName>
        <fullName evidence="3">N-acetyltransferase domain-containing protein</fullName>
    </recommendedName>
</protein>
<dbReference type="Pfam" id="PF00583">
    <property type="entry name" value="Acetyltransf_1"/>
    <property type="match status" value="2"/>
</dbReference>
<dbReference type="AlphaFoldDB" id="A0A3B1CJE0"/>
<evidence type="ECO:0000256" key="1">
    <source>
        <dbReference type="ARBA" id="ARBA00022679"/>
    </source>
</evidence>
<feature type="domain" description="N-acetyltransferase" evidence="3">
    <location>
        <begin position="171"/>
        <end position="299"/>
    </location>
</feature>
<accession>A0A3B1CJE0</accession>
<sequence length="299" mass="34357">MIINQFDEKELETLLELFTVSMPRDRFTKELLIENVSDDMSENPELCLSAYEDDKMVGFAMGVIRHRDEEDMGYIKFICTHPDHRREGIAKELYSIIENGFEQKGIKKIRLVESYPNYYMAGIDPFYTEAVAFFERLGYVKIGDAANLICDLESQNFDTSKEEKKAKEAGIEIRRAAASDFDEMIKWADNNFKAWRFEIGNTFKNDPITLHIAILNGEIIASSAHESNNHGLGWFGPVGTTEAARGKGVGGILLKRCLSDMKESGYREAIIPWVANIPFYMHYINSKVNRVFWRYQKTL</sequence>
<evidence type="ECO:0000256" key="2">
    <source>
        <dbReference type="ARBA" id="ARBA00023315"/>
    </source>
</evidence>
<dbReference type="PANTHER" id="PTHR43877">
    <property type="entry name" value="AMINOALKYLPHOSPHONATE N-ACETYLTRANSFERASE-RELATED-RELATED"/>
    <property type="match status" value="1"/>
</dbReference>
<dbReference type="GO" id="GO:0016747">
    <property type="term" value="F:acyltransferase activity, transferring groups other than amino-acyl groups"/>
    <property type="evidence" value="ECO:0007669"/>
    <property type="project" value="InterPro"/>
</dbReference>
<gene>
    <name evidence="4" type="ORF">MNBD_IGNAVI01-1015</name>
</gene>
<reference evidence="4" key="1">
    <citation type="submission" date="2018-06" db="EMBL/GenBank/DDBJ databases">
        <authorList>
            <person name="Zhirakovskaya E."/>
        </authorList>
    </citation>
    <scope>NUCLEOTIDE SEQUENCE</scope>
</reference>
<evidence type="ECO:0000313" key="4">
    <source>
        <dbReference type="EMBL" id="VAX28352.1"/>
    </source>
</evidence>
<keyword evidence="2" id="KW-0012">Acyltransferase</keyword>
<dbReference type="Gene3D" id="3.40.630.30">
    <property type="match status" value="2"/>
</dbReference>
<keyword evidence="1" id="KW-0808">Transferase</keyword>
<name>A0A3B1CJE0_9ZZZZ</name>
<dbReference type="InterPro" id="IPR050832">
    <property type="entry name" value="Bact_Acetyltransf"/>
</dbReference>
<dbReference type="SUPFAM" id="SSF55729">
    <property type="entry name" value="Acyl-CoA N-acyltransferases (Nat)"/>
    <property type="match status" value="2"/>
</dbReference>